<dbReference type="GO" id="GO:0008270">
    <property type="term" value="F:zinc ion binding"/>
    <property type="evidence" value="ECO:0007669"/>
    <property type="project" value="UniProtKB-KW"/>
</dbReference>
<feature type="region of interest" description="Disordered" evidence="8">
    <location>
        <begin position="495"/>
        <end position="515"/>
    </location>
</feature>
<dbReference type="OrthoDB" id="1405595at2759"/>
<dbReference type="InterPro" id="IPR051059">
    <property type="entry name" value="VerF-like"/>
</dbReference>
<feature type="domain" description="C2H2-type" evidence="9">
    <location>
        <begin position="5"/>
        <end position="34"/>
    </location>
</feature>
<dbReference type="PROSITE" id="PS00028">
    <property type="entry name" value="ZINC_FINGER_C2H2_1"/>
    <property type="match status" value="2"/>
</dbReference>
<dbReference type="CDD" id="cd12148">
    <property type="entry name" value="fungal_TF_MHR"/>
    <property type="match status" value="1"/>
</dbReference>
<evidence type="ECO:0000256" key="7">
    <source>
        <dbReference type="PROSITE-ProRule" id="PRU00042"/>
    </source>
</evidence>
<dbReference type="GO" id="GO:0006351">
    <property type="term" value="P:DNA-templated transcription"/>
    <property type="evidence" value="ECO:0007669"/>
    <property type="project" value="InterPro"/>
</dbReference>
<dbReference type="InterPro" id="IPR013087">
    <property type="entry name" value="Znf_C2H2_type"/>
</dbReference>
<dbReference type="SMART" id="SM00355">
    <property type="entry name" value="ZnF_C2H2"/>
    <property type="match status" value="2"/>
</dbReference>
<dbReference type="GeneID" id="27338687"/>
<name>A0A0D2AW07_9EURO</name>
<keyword evidence="6" id="KW-0539">Nucleus</keyword>
<dbReference type="Pfam" id="PF00096">
    <property type="entry name" value="zf-C2H2"/>
    <property type="match status" value="2"/>
</dbReference>
<dbReference type="Pfam" id="PF04082">
    <property type="entry name" value="Fungal_trans"/>
    <property type="match status" value="1"/>
</dbReference>
<dbReference type="Gene3D" id="3.30.160.60">
    <property type="entry name" value="Classic Zinc Finger"/>
    <property type="match status" value="1"/>
</dbReference>
<dbReference type="GO" id="GO:0000785">
    <property type="term" value="C:chromatin"/>
    <property type="evidence" value="ECO:0007669"/>
    <property type="project" value="TreeGrafter"/>
</dbReference>
<dbReference type="PROSITE" id="PS50157">
    <property type="entry name" value="ZINC_FINGER_C2H2_2"/>
    <property type="match status" value="2"/>
</dbReference>
<dbReference type="InterPro" id="IPR036236">
    <property type="entry name" value="Znf_C2H2_sf"/>
</dbReference>
<evidence type="ECO:0000256" key="6">
    <source>
        <dbReference type="ARBA" id="ARBA00023242"/>
    </source>
</evidence>
<dbReference type="AlphaFoldDB" id="A0A0D2AW07"/>
<dbReference type="PANTHER" id="PTHR40626">
    <property type="entry name" value="MIP31509P"/>
    <property type="match status" value="1"/>
</dbReference>
<dbReference type="Proteomes" id="UP000053328">
    <property type="component" value="Unassembled WGS sequence"/>
</dbReference>
<keyword evidence="11" id="KW-1185">Reference proteome</keyword>
<keyword evidence="4 7" id="KW-0863">Zinc-finger</keyword>
<keyword evidence="2" id="KW-0479">Metal-binding</keyword>
<dbReference type="GO" id="GO:0000978">
    <property type="term" value="F:RNA polymerase II cis-regulatory region sequence-specific DNA binding"/>
    <property type="evidence" value="ECO:0007669"/>
    <property type="project" value="InterPro"/>
</dbReference>
<evidence type="ECO:0000256" key="8">
    <source>
        <dbReference type="SAM" id="MobiDB-lite"/>
    </source>
</evidence>
<proteinExistence type="predicted"/>
<dbReference type="HOGENOM" id="CLU_006466_2_0_1"/>
<evidence type="ECO:0000256" key="4">
    <source>
        <dbReference type="ARBA" id="ARBA00022771"/>
    </source>
</evidence>
<feature type="compositionally biased region" description="Basic and acidic residues" evidence="8">
    <location>
        <begin position="495"/>
        <end position="504"/>
    </location>
</feature>
<dbReference type="PANTHER" id="PTHR40626:SF11">
    <property type="entry name" value="ZINC FINGER PROTEIN YPR022C"/>
    <property type="match status" value="1"/>
</dbReference>
<evidence type="ECO:0000256" key="3">
    <source>
        <dbReference type="ARBA" id="ARBA00022737"/>
    </source>
</evidence>
<evidence type="ECO:0000313" key="11">
    <source>
        <dbReference type="Proteomes" id="UP000053328"/>
    </source>
</evidence>
<accession>A0A0D2AW07</accession>
<dbReference type="SUPFAM" id="SSF57667">
    <property type="entry name" value="beta-beta-alpha zinc fingers"/>
    <property type="match status" value="1"/>
</dbReference>
<evidence type="ECO:0000256" key="5">
    <source>
        <dbReference type="ARBA" id="ARBA00022833"/>
    </source>
</evidence>
<feature type="domain" description="C2H2-type" evidence="9">
    <location>
        <begin position="35"/>
        <end position="62"/>
    </location>
</feature>
<organism evidence="10 11">
    <name type="scientific">Exophiala spinifera</name>
    <dbReference type="NCBI Taxonomy" id="91928"/>
    <lineage>
        <taxon>Eukaryota</taxon>
        <taxon>Fungi</taxon>
        <taxon>Dikarya</taxon>
        <taxon>Ascomycota</taxon>
        <taxon>Pezizomycotina</taxon>
        <taxon>Eurotiomycetes</taxon>
        <taxon>Chaetothyriomycetidae</taxon>
        <taxon>Chaetothyriales</taxon>
        <taxon>Herpotrichiellaceae</taxon>
        <taxon>Exophiala</taxon>
    </lineage>
</organism>
<keyword evidence="5" id="KW-0862">Zinc</keyword>
<evidence type="ECO:0000256" key="2">
    <source>
        <dbReference type="ARBA" id="ARBA00022723"/>
    </source>
</evidence>
<dbReference type="InterPro" id="IPR007219">
    <property type="entry name" value="XnlR_reg_dom"/>
</dbReference>
<sequence length="715" mass="79792">MSSRHVCPVQGCGKTFKRPEHLSRHRLNHRPKKIYNCGTCHKDFVRLDLLQRHQRRHERGMSYRNSGGYVPDTPSSPSAAASQPAIATATEVDLAIQPTEVAPQHQHVDAVDPALSAASNSTPMNFGSIDYPDFLQVAEMGNNHHVIFDASDGAQGLVEDLDWLFGNVSFPDEFAMDPSLDITLPNDISFASPNSTLSQQLSTDTPSLGGGPWLGVRARLLDALRTLPQDLLESPFFEPVNLKAFFDIYFSNYNAHFPILHQASFALGDAPPLLLVALLTLGATLSPDSSHYQTAERIHESLRWLIFSSGSFQPPAPLWCLQALLLVQAYEKMFSTRRHHEMAHIFHGAVITLMRRGGSYSSDSADDATKASSAERAWHSWIEQESFKRVAYFAFIMDAQHSSIFGHTPALSVSDVRLALPCADEVWDSSTPSSWKKRLSESAPPVQFLSTLRALLSRRPITSSCSPFARFILLHGLFNVTKHMQGRDLMASDIETGRTSDHGGGESTPPSTIGDDNWKEILDRAIDTWSFSLMSQQPSLCLEAARPLHRMAHVTIYVNLIDFHTFAGAPSLTGSTTRHEYAKAKRRIQVWCERPSAKRTLSHCILLIQETMFTRRRYRASEDNIALRPWCLYHATLILWAFGILTEGKSSERVSAEDYLVHMLSGLMDHHHRLKGTNRTLGLLTVVKESLSDCRWELLQEACTTLGKLIEVSAS</sequence>
<dbReference type="GO" id="GO:0005634">
    <property type="term" value="C:nucleus"/>
    <property type="evidence" value="ECO:0007669"/>
    <property type="project" value="UniProtKB-SubCell"/>
</dbReference>
<keyword evidence="3" id="KW-0677">Repeat</keyword>
<dbReference type="RefSeq" id="XP_016230856.1">
    <property type="nucleotide sequence ID" value="XM_016385912.1"/>
</dbReference>
<comment type="subcellular location">
    <subcellularLocation>
        <location evidence="1">Nucleus</location>
    </subcellularLocation>
</comment>
<reference evidence="10 11" key="1">
    <citation type="submission" date="2015-01" db="EMBL/GenBank/DDBJ databases">
        <title>The Genome Sequence of Exophiala spinifera CBS89968.</title>
        <authorList>
            <consortium name="The Broad Institute Genomics Platform"/>
            <person name="Cuomo C."/>
            <person name="de Hoog S."/>
            <person name="Gorbushina A."/>
            <person name="Stielow B."/>
            <person name="Teixiera M."/>
            <person name="Abouelleil A."/>
            <person name="Chapman S.B."/>
            <person name="Priest M."/>
            <person name="Young S.K."/>
            <person name="Wortman J."/>
            <person name="Nusbaum C."/>
            <person name="Birren B."/>
        </authorList>
    </citation>
    <scope>NUCLEOTIDE SEQUENCE [LARGE SCALE GENOMIC DNA]</scope>
    <source>
        <strain evidence="10 11">CBS 89968</strain>
    </source>
</reference>
<dbReference type="GO" id="GO:0000981">
    <property type="term" value="F:DNA-binding transcription factor activity, RNA polymerase II-specific"/>
    <property type="evidence" value="ECO:0007669"/>
    <property type="project" value="InterPro"/>
</dbReference>
<evidence type="ECO:0000259" key="9">
    <source>
        <dbReference type="PROSITE" id="PS50157"/>
    </source>
</evidence>
<dbReference type="STRING" id="91928.A0A0D2AW07"/>
<evidence type="ECO:0000256" key="1">
    <source>
        <dbReference type="ARBA" id="ARBA00004123"/>
    </source>
</evidence>
<feature type="region of interest" description="Disordered" evidence="8">
    <location>
        <begin position="56"/>
        <end position="86"/>
    </location>
</feature>
<protein>
    <recommendedName>
        <fullName evidence="9">C2H2-type domain-containing protein</fullName>
    </recommendedName>
</protein>
<gene>
    <name evidence="10" type="ORF">PV08_11604</name>
</gene>
<dbReference type="EMBL" id="KN847500">
    <property type="protein sequence ID" value="KIW10640.1"/>
    <property type="molecule type" value="Genomic_DNA"/>
</dbReference>
<evidence type="ECO:0000313" key="10">
    <source>
        <dbReference type="EMBL" id="KIW10640.1"/>
    </source>
</evidence>
<feature type="compositionally biased region" description="Low complexity" evidence="8">
    <location>
        <begin position="73"/>
        <end position="86"/>
    </location>
</feature>
<dbReference type="VEuPathDB" id="FungiDB:PV08_11604"/>